<dbReference type="AlphaFoldDB" id="A0A1B0ATX6"/>
<sequence length="93" mass="10626">MAKLTGSRPFGFSKTLFDTINFDGSDDFNWDAHYPLVDVHLPLCMVHKSKLHTSTSQPNEEDKRAKRPCLIKVNTQPQSITHTIDDNDTPKRE</sequence>
<evidence type="ECO:0000313" key="3">
    <source>
        <dbReference type="Proteomes" id="UP000092460"/>
    </source>
</evidence>
<dbReference type="EMBL" id="JXJN01003460">
    <property type="status" value="NOT_ANNOTATED_CDS"/>
    <property type="molecule type" value="Genomic_DNA"/>
</dbReference>
<dbReference type="EnsemblMetazoa" id="GPPI008445-RA">
    <property type="protein sequence ID" value="GPPI008445-PA"/>
    <property type="gene ID" value="GPPI008445"/>
</dbReference>
<keyword evidence="3" id="KW-1185">Reference proteome</keyword>
<reference evidence="2" key="2">
    <citation type="submission" date="2020-05" db="UniProtKB">
        <authorList>
            <consortium name="EnsemblMetazoa"/>
        </authorList>
    </citation>
    <scope>IDENTIFICATION</scope>
    <source>
        <strain evidence="2">IAEA</strain>
    </source>
</reference>
<feature type="region of interest" description="Disordered" evidence="1">
    <location>
        <begin position="74"/>
        <end position="93"/>
    </location>
</feature>
<name>A0A1B0ATX6_9MUSC</name>
<evidence type="ECO:0000313" key="2">
    <source>
        <dbReference type="EnsemblMetazoa" id="GPPI008445-PA"/>
    </source>
</evidence>
<feature type="compositionally biased region" description="Basic and acidic residues" evidence="1">
    <location>
        <begin position="83"/>
        <end position="93"/>
    </location>
</feature>
<proteinExistence type="predicted"/>
<evidence type="ECO:0000256" key="1">
    <source>
        <dbReference type="SAM" id="MobiDB-lite"/>
    </source>
</evidence>
<protein>
    <submittedName>
        <fullName evidence="2">Uncharacterized protein</fullName>
    </submittedName>
</protein>
<dbReference type="VEuPathDB" id="VectorBase:GPPI008445"/>
<dbReference type="Proteomes" id="UP000092460">
    <property type="component" value="Unassembled WGS sequence"/>
</dbReference>
<reference evidence="3" key="1">
    <citation type="submission" date="2015-01" db="EMBL/GenBank/DDBJ databases">
        <authorList>
            <person name="Aksoy S."/>
            <person name="Warren W."/>
            <person name="Wilson R.K."/>
        </authorList>
    </citation>
    <scope>NUCLEOTIDE SEQUENCE [LARGE SCALE GENOMIC DNA]</scope>
    <source>
        <strain evidence="3">IAEA</strain>
    </source>
</reference>
<organism evidence="2 3">
    <name type="scientific">Glossina palpalis gambiensis</name>
    <dbReference type="NCBI Taxonomy" id="67801"/>
    <lineage>
        <taxon>Eukaryota</taxon>
        <taxon>Metazoa</taxon>
        <taxon>Ecdysozoa</taxon>
        <taxon>Arthropoda</taxon>
        <taxon>Hexapoda</taxon>
        <taxon>Insecta</taxon>
        <taxon>Pterygota</taxon>
        <taxon>Neoptera</taxon>
        <taxon>Endopterygota</taxon>
        <taxon>Diptera</taxon>
        <taxon>Brachycera</taxon>
        <taxon>Muscomorpha</taxon>
        <taxon>Hippoboscoidea</taxon>
        <taxon>Glossinidae</taxon>
        <taxon>Glossina</taxon>
    </lineage>
</organism>
<accession>A0A1B0ATX6</accession>